<dbReference type="Pfam" id="PF20168">
    <property type="entry name" value="PDS5"/>
    <property type="match status" value="1"/>
</dbReference>
<proteinExistence type="predicted"/>
<evidence type="ECO:0000256" key="3">
    <source>
        <dbReference type="ARBA" id="ARBA00022776"/>
    </source>
</evidence>
<feature type="compositionally biased region" description="Basic residues" evidence="6">
    <location>
        <begin position="1202"/>
        <end position="1212"/>
    </location>
</feature>
<dbReference type="PANTHER" id="PTHR12663">
    <property type="entry name" value="ANDROGEN INDUCED INHIBITOR OF PROLIFERATION AS3 / PDS5-RELATED"/>
    <property type="match status" value="1"/>
</dbReference>
<keyword evidence="8" id="KW-1185">Reference proteome</keyword>
<dbReference type="GO" id="GO:0007076">
    <property type="term" value="P:mitotic chromosome condensation"/>
    <property type="evidence" value="ECO:0007669"/>
    <property type="project" value="EnsemblFungi"/>
</dbReference>
<reference evidence="7 8" key="1">
    <citation type="journal article" date="2011" name="Proc. Natl. Acad. Sci. U.S.A.">
        <title>Evolutionary erosion of yeast sex chromosomes by mating-type switching accidents.</title>
        <authorList>
            <person name="Gordon J.L."/>
            <person name="Armisen D."/>
            <person name="Proux-Wera E."/>
            <person name="Oheigeartaigh S.S."/>
            <person name="Byrne K.P."/>
            <person name="Wolfe K.H."/>
        </authorList>
    </citation>
    <scope>NUCLEOTIDE SEQUENCE [LARGE SCALE GENOMIC DNA]</scope>
    <source>
        <strain evidence="8">ATCC 24235 / CBS 4417 / NBRC 1672 / NRRL Y-8282 / UCD 70-5</strain>
    </source>
</reference>
<comment type="subcellular location">
    <subcellularLocation>
        <location evidence="1">Nucleus</location>
    </subcellularLocation>
</comment>
<dbReference type="OMA" id="YPPAYNM"/>
<keyword evidence="2" id="KW-0132">Cell division</keyword>
<dbReference type="GO" id="GO:0042138">
    <property type="term" value="P:meiotic DNA double-strand break formation"/>
    <property type="evidence" value="ECO:0007669"/>
    <property type="project" value="EnsemblFungi"/>
</dbReference>
<dbReference type="AlphaFoldDB" id="G8BQR1"/>
<feature type="region of interest" description="Disordered" evidence="6">
    <location>
        <begin position="1177"/>
        <end position="1238"/>
    </location>
</feature>
<evidence type="ECO:0000313" key="7">
    <source>
        <dbReference type="EMBL" id="CCE62573.1"/>
    </source>
</evidence>
<dbReference type="PANTHER" id="PTHR12663:SF0">
    <property type="entry name" value="PRECOCIOUS DISSOCIATION OF SISTERS 5, ISOFORM A"/>
    <property type="match status" value="1"/>
</dbReference>
<dbReference type="STRING" id="1071381.G8BQR1"/>
<dbReference type="HOGENOM" id="CLU_002562_1_0_1"/>
<dbReference type="GO" id="GO:0005829">
    <property type="term" value="C:cytosol"/>
    <property type="evidence" value="ECO:0007669"/>
    <property type="project" value="EnsemblFungi"/>
</dbReference>
<dbReference type="GO" id="GO:0005198">
    <property type="term" value="F:structural molecule activity"/>
    <property type="evidence" value="ECO:0007669"/>
    <property type="project" value="EnsemblFungi"/>
</dbReference>
<organism evidence="7 8">
    <name type="scientific">Tetrapisispora phaffii (strain ATCC 24235 / CBS 4417 / NBRC 1672 / NRRL Y-8282 / UCD 70-5)</name>
    <name type="common">Yeast</name>
    <name type="synonym">Fabospora phaffii</name>
    <dbReference type="NCBI Taxonomy" id="1071381"/>
    <lineage>
        <taxon>Eukaryota</taxon>
        <taxon>Fungi</taxon>
        <taxon>Dikarya</taxon>
        <taxon>Ascomycota</taxon>
        <taxon>Saccharomycotina</taxon>
        <taxon>Saccharomycetes</taxon>
        <taxon>Saccharomycetales</taxon>
        <taxon>Saccharomycetaceae</taxon>
        <taxon>Tetrapisispora</taxon>
    </lineage>
</organism>
<evidence type="ECO:0000256" key="1">
    <source>
        <dbReference type="ARBA" id="ARBA00004123"/>
    </source>
</evidence>
<dbReference type="SUPFAM" id="SSF48371">
    <property type="entry name" value="ARM repeat"/>
    <property type="match status" value="1"/>
</dbReference>
<keyword evidence="4" id="KW-0539">Nucleus</keyword>
<dbReference type="GO" id="GO:0140588">
    <property type="term" value="P:chromatin looping"/>
    <property type="evidence" value="ECO:0007669"/>
    <property type="project" value="EnsemblFungi"/>
</dbReference>
<dbReference type="GO" id="GO:0035808">
    <property type="term" value="C:meiotic recombination initiation complex"/>
    <property type="evidence" value="ECO:0007669"/>
    <property type="project" value="EnsemblFungi"/>
</dbReference>
<gene>
    <name evidence="7" type="primary">TPHA0C04230</name>
    <name evidence="7" type="ordered locus">TPHA_0C04230</name>
</gene>
<dbReference type="GO" id="GO:0006302">
    <property type="term" value="P:double-strand break repair"/>
    <property type="evidence" value="ECO:0007669"/>
    <property type="project" value="EnsemblFungi"/>
</dbReference>
<dbReference type="RefSeq" id="XP_003685007.1">
    <property type="nucleotide sequence ID" value="XM_003684959.1"/>
</dbReference>
<dbReference type="EMBL" id="HE612858">
    <property type="protein sequence ID" value="CCE62573.1"/>
    <property type="molecule type" value="Genomic_DNA"/>
</dbReference>
<sequence length="1279" mass="146300">MSKKVKLKFKKSILSTSDNIISTDELVNRLSILHEELSSLVQDETDPESVNSYCNDLVNRKLIKHRDAGVRAFVACCLSDILRIYAPDAPYTDTQLTDVFKLFLAQFEELGESENGYYIQQTYVITRLLEYRSIVLLTDLPSAMKLLERLFSIFYDNSKSYNPKLFKVIGGILGEVISEYEAVPTSVLKIIFNKFLTYNPSSIPKGLGTSANCGYEVTLILCESYGSRMTRYFTKYYSEVLYELTNDDENLYVDKNEISKVLDKLHNLLIKVWETVPDMIAPVTGFVYHELCSENDLFRQKSTDLVGKLLSIKSEINLVTTYQDVFNAWLSKIADISVSVRMQWVNTIPDILSVRKDISEAINKGISKTLIDSENMIRKESILLFDKLSIEVIWENITNPSIYMSLLRFSREKNREVREVCNSILAKLFEKSRKSIKRTQNNKEIWEIIDKIPSTIFDLYYINDPKINEQADDILFKYIFPLDVNDKQRVSRLLDIVSTLSGKSLTSFFAFNKRQLQISLALSKFVDFSKKVNDKEDDSSSIADAVVKLPKTINWLSSGLSDSKIAEAALNAVMELNDKRIFYLLQTCVNPDVKFSTWNNSFSELMTKLKDPNLLRHRDISSASLIIPRDIAKQFRILLYRGSPILFNSSNIPYLLSTGDTHNAALKRRLLDEISTLNPQQLKGQIKTLMSVVKSENQTSDGDMTLSLGETLKTLYKIGKTMVNDIAFDDTFFYTKLKDYASGKSPLIAKYATKLIALSPDAVGTLNELKISILPLNKKSENFTSNINVLSEIFKFYPHILDENSTDIVGYLIKEVLLSNEGILTISDSDSWIDDDAVFSEENNILNAKLSSLKLFTNKLRSITIESDHKELTTAFINKTMKLFFYLIASGGELISETKDDAHATPDNYQTRMRLCAGLQVLKCAKLPILNDFIKPADIIRLVNLVEDESLFVRKIFLDTLKKDLANEVISIKFLPLIFFIAYEPDLSVKTSTKTWINFTFGKETFRKGTYFERALPRLIHAIAHHPDIVENFNKEGDEYLNNLATAIDYLMFYFDSVANQDNFNLLYYLSERVKNYQDKIKDDRDDDDRTDAEASISMRSKRMYVIGELSQMILLQLKEKRGWQHSAYPGKLNLPGDLFQPFNTTKEAQASFKTYINEKQASRLLSNVKAKVSRIIHSSQTQKQRAQKKLLAMENQPPIKNKTKLKVKKRRYNDESDDSGSDSDINGDDDGVYKPSSKLKKVQTINARRKNLRERKEIDYNVDDDIIDENSASITNII</sequence>
<keyword evidence="5" id="KW-0131">Cell cycle</keyword>
<dbReference type="InterPro" id="IPR016024">
    <property type="entry name" value="ARM-type_fold"/>
</dbReference>
<evidence type="ECO:0000256" key="4">
    <source>
        <dbReference type="ARBA" id="ARBA00023242"/>
    </source>
</evidence>
<keyword evidence="3" id="KW-0498">Mitosis</keyword>
<evidence type="ECO:0000256" key="6">
    <source>
        <dbReference type="SAM" id="MobiDB-lite"/>
    </source>
</evidence>
<dbReference type="GO" id="GO:0007064">
    <property type="term" value="P:mitotic sister chromatid cohesion"/>
    <property type="evidence" value="ECO:0007669"/>
    <property type="project" value="EnsemblFungi"/>
</dbReference>
<dbReference type="GO" id="GO:0000785">
    <property type="term" value="C:chromatin"/>
    <property type="evidence" value="ECO:0007669"/>
    <property type="project" value="TreeGrafter"/>
</dbReference>
<evidence type="ECO:0000256" key="5">
    <source>
        <dbReference type="ARBA" id="ARBA00023306"/>
    </source>
</evidence>
<dbReference type="eggNOG" id="KOG1525">
    <property type="taxonomic scope" value="Eukaryota"/>
</dbReference>
<accession>G8BQR1</accession>
<dbReference type="GO" id="GO:0007130">
    <property type="term" value="P:synaptonemal complex assembly"/>
    <property type="evidence" value="ECO:0007669"/>
    <property type="project" value="EnsemblFungi"/>
</dbReference>
<protein>
    <recommendedName>
        <fullName evidence="9">Sister chromatid cohesion protein PDS5</fullName>
    </recommendedName>
</protein>
<feature type="compositionally biased region" description="Acidic residues" evidence="6">
    <location>
        <begin position="1216"/>
        <end position="1231"/>
    </location>
</feature>
<dbReference type="InterPro" id="IPR039776">
    <property type="entry name" value="Pds5"/>
</dbReference>
<evidence type="ECO:0000313" key="8">
    <source>
        <dbReference type="Proteomes" id="UP000005666"/>
    </source>
</evidence>
<name>G8BQR1_TETPH</name>
<dbReference type="GeneID" id="11535231"/>
<evidence type="ECO:0000256" key="2">
    <source>
        <dbReference type="ARBA" id="ARBA00022618"/>
    </source>
</evidence>
<dbReference type="Proteomes" id="UP000005666">
    <property type="component" value="Chromosome 3"/>
</dbReference>
<evidence type="ECO:0008006" key="9">
    <source>
        <dbReference type="Google" id="ProtNLM"/>
    </source>
</evidence>
<dbReference type="KEGG" id="tpf:TPHA_0C04230"/>
<dbReference type="CDD" id="cd19953">
    <property type="entry name" value="PDS5"/>
    <property type="match status" value="1"/>
</dbReference>
<dbReference type="GO" id="GO:0051301">
    <property type="term" value="P:cell division"/>
    <property type="evidence" value="ECO:0007669"/>
    <property type="project" value="UniProtKB-KW"/>
</dbReference>
<dbReference type="OrthoDB" id="200660at2759"/>